<comment type="catalytic activity">
    <reaction evidence="1 6 7">
        <text>[protein]-peptidylproline (omega=180) = [protein]-peptidylproline (omega=0)</text>
        <dbReference type="Rhea" id="RHEA:16237"/>
        <dbReference type="Rhea" id="RHEA-COMP:10747"/>
        <dbReference type="Rhea" id="RHEA-COMP:10748"/>
        <dbReference type="ChEBI" id="CHEBI:83833"/>
        <dbReference type="ChEBI" id="CHEBI:83834"/>
        <dbReference type="EC" id="5.2.1.8"/>
    </reaction>
</comment>
<dbReference type="Pfam" id="PF01346">
    <property type="entry name" value="FKBP_N"/>
    <property type="match status" value="1"/>
</dbReference>
<organism evidence="9 10">
    <name type="scientific">Natronoflexus pectinivorans</name>
    <dbReference type="NCBI Taxonomy" id="682526"/>
    <lineage>
        <taxon>Bacteria</taxon>
        <taxon>Pseudomonadati</taxon>
        <taxon>Bacteroidota</taxon>
        <taxon>Bacteroidia</taxon>
        <taxon>Marinilabiliales</taxon>
        <taxon>Marinilabiliaceae</taxon>
        <taxon>Natronoflexus</taxon>
    </lineage>
</organism>
<evidence type="ECO:0000256" key="5">
    <source>
        <dbReference type="ARBA" id="ARBA00023235"/>
    </source>
</evidence>
<dbReference type="InterPro" id="IPR046357">
    <property type="entry name" value="PPIase_dom_sf"/>
</dbReference>
<dbReference type="EMBL" id="SLWK01000009">
    <property type="protein sequence ID" value="TCO07236.1"/>
    <property type="molecule type" value="Genomic_DNA"/>
</dbReference>
<dbReference type="Gene3D" id="1.10.287.460">
    <property type="entry name" value="Peptidyl-prolyl cis-trans isomerase, FKBP-type, N-terminal domain"/>
    <property type="match status" value="1"/>
</dbReference>
<accession>A0A4R2GG48</accession>
<dbReference type="GO" id="GO:0003755">
    <property type="term" value="F:peptidyl-prolyl cis-trans isomerase activity"/>
    <property type="evidence" value="ECO:0007669"/>
    <property type="project" value="UniProtKB-UniRule"/>
</dbReference>
<comment type="caution">
    <text evidence="9">The sequence shown here is derived from an EMBL/GenBank/DDBJ whole genome shotgun (WGS) entry which is preliminary data.</text>
</comment>
<evidence type="ECO:0000313" key="9">
    <source>
        <dbReference type="EMBL" id="TCO07236.1"/>
    </source>
</evidence>
<dbReference type="InterPro" id="IPR001179">
    <property type="entry name" value="PPIase_FKBP_dom"/>
</dbReference>
<dbReference type="OrthoDB" id="9814548at2"/>
<dbReference type="EC" id="5.2.1.8" evidence="7"/>
<evidence type="ECO:0000259" key="8">
    <source>
        <dbReference type="PROSITE" id="PS50059"/>
    </source>
</evidence>
<dbReference type="AlphaFoldDB" id="A0A4R2GG48"/>
<dbReference type="SUPFAM" id="SSF54534">
    <property type="entry name" value="FKBP-like"/>
    <property type="match status" value="1"/>
</dbReference>
<dbReference type="PANTHER" id="PTHR43811">
    <property type="entry name" value="FKBP-TYPE PEPTIDYL-PROLYL CIS-TRANS ISOMERASE FKPA"/>
    <property type="match status" value="1"/>
</dbReference>
<dbReference type="Pfam" id="PF00254">
    <property type="entry name" value="FKBP_C"/>
    <property type="match status" value="1"/>
</dbReference>
<dbReference type="GO" id="GO:0006457">
    <property type="term" value="P:protein folding"/>
    <property type="evidence" value="ECO:0007669"/>
    <property type="project" value="InterPro"/>
</dbReference>
<keyword evidence="3" id="KW-0732">Signal</keyword>
<keyword evidence="5 6" id="KW-0413">Isomerase</keyword>
<dbReference type="NCBIfam" id="NF008602">
    <property type="entry name" value="PRK11570.1"/>
    <property type="match status" value="1"/>
</dbReference>
<dbReference type="PANTHER" id="PTHR43811:SF19">
    <property type="entry name" value="39 KDA FK506-BINDING NUCLEAR PROTEIN"/>
    <property type="match status" value="1"/>
</dbReference>
<evidence type="ECO:0000256" key="2">
    <source>
        <dbReference type="ARBA" id="ARBA00006577"/>
    </source>
</evidence>
<dbReference type="FunFam" id="3.10.50.40:FF:000045">
    <property type="entry name" value="Peptidyl-prolyl cis-trans isomerase"/>
    <property type="match status" value="1"/>
</dbReference>
<feature type="domain" description="PPIase FKBP-type" evidence="8">
    <location>
        <begin position="108"/>
        <end position="194"/>
    </location>
</feature>
<dbReference type="PROSITE" id="PS50059">
    <property type="entry name" value="FKBP_PPIASE"/>
    <property type="match status" value="1"/>
</dbReference>
<comment type="similarity">
    <text evidence="2 7">Belongs to the FKBP-type PPIase family.</text>
</comment>
<evidence type="ECO:0000256" key="7">
    <source>
        <dbReference type="RuleBase" id="RU003915"/>
    </source>
</evidence>
<gene>
    <name evidence="9" type="ORF">EV194_10954</name>
</gene>
<reference evidence="9 10" key="1">
    <citation type="submission" date="2019-03" db="EMBL/GenBank/DDBJ databases">
        <title>Genomic Encyclopedia of Type Strains, Phase IV (KMG-IV): sequencing the most valuable type-strain genomes for metagenomic binning, comparative biology and taxonomic classification.</title>
        <authorList>
            <person name="Goeker M."/>
        </authorList>
    </citation>
    <scope>NUCLEOTIDE SEQUENCE [LARGE SCALE GENOMIC DNA]</scope>
    <source>
        <strain evidence="9 10">DSM 24179</strain>
    </source>
</reference>
<evidence type="ECO:0000256" key="4">
    <source>
        <dbReference type="ARBA" id="ARBA00023110"/>
    </source>
</evidence>
<keyword evidence="4 6" id="KW-0697">Rotamase</keyword>
<dbReference type="Gene3D" id="3.10.50.40">
    <property type="match status" value="1"/>
</dbReference>
<evidence type="ECO:0000256" key="6">
    <source>
        <dbReference type="PROSITE-ProRule" id="PRU00277"/>
    </source>
</evidence>
<dbReference type="InterPro" id="IPR000774">
    <property type="entry name" value="PPIase_FKBP_N"/>
</dbReference>
<name>A0A4R2GG48_9BACT</name>
<dbReference type="RefSeq" id="WP_132434256.1">
    <property type="nucleotide sequence ID" value="NZ_SLWK01000009.1"/>
</dbReference>
<keyword evidence="10" id="KW-1185">Reference proteome</keyword>
<evidence type="ECO:0000256" key="3">
    <source>
        <dbReference type="ARBA" id="ARBA00022729"/>
    </source>
</evidence>
<evidence type="ECO:0000313" key="10">
    <source>
        <dbReference type="Proteomes" id="UP000295221"/>
    </source>
</evidence>
<sequence length="195" mass="20979">MDKVSYALGMNIAHNLSSNGMGSVNYDDFLSGFKAVMEKENAAMDGNEANQVLNAHFSALEAEKQKVNKQAGEDFLAENAKREGVITLKSGLQYEVVQDGNGKTPSATDQVKCHYHGTLIDGTVFDSSVQRGEPAVFPVNGVIQGWVEALQMMKEGSKWRLYVPSSLAYGSRGAGGAIGPDTTLIFDVELIGIEK</sequence>
<proteinExistence type="inferred from homology"/>
<evidence type="ECO:0000256" key="1">
    <source>
        <dbReference type="ARBA" id="ARBA00000971"/>
    </source>
</evidence>
<dbReference type="Proteomes" id="UP000295221">
    <property type="component" value="Unassembled WGS sequence"/>
</dbReference>
<dbReference type="InterPro" id="IPR036944">
    <property type="entry name" value="PPIase_FKBP_N_sf"/>
</dbReference>
<protein>
    <recommendedName>
        <fullName evidence="7">Peptidyl-prolyl cis-trans isomerase</fullName>
        <ecNumber evidence="7">5.2.1.8</ecNumber>
    </recommendedName>
</protein>